<protein>
    <recommendedName>
        <fullName evidence="4">Holin family Hol44 protein (Superfamily V)</fullName>
    </recommendedName>
</protein>
<organism evidence="2 3">
    <name type="scientific">Scopulibacillus cellulosilyticus</name>
    <dbReference type="NCBI Taxonomy" id="2665665"/>
    <lineage>
        <taxon>Bacteria</taxon>
        <taxon>Bacillati</taxon>
        <taxon>Bacillota</taxon>
        <taxon>Bacilli</taxon>
        <taxon>Bacillales</taxon>
        <taxon>Sporolactobacillaceae</taxon>
        <taxon>Scopulibacillus</taxon>
    </lineage>
</organism>
<accession>A0ABW2PUM6</accession>
<feature type="transmembrane region" description="Helical" evidence="1">
    <location>
        <begin position="35"/>
        <end position="54"/>
    </location>
</feature>
<keyword evidence="1" id="KW-0472">Membrane</keyword>
<evidence type="ECO:0000256" key="1">
    <source>
        <dbReference type="SAM" id="Phobius"/>
    </source>
</evidence>
<evidence type="ECO:0008006" key="4">
    <source>
        <dbReference type="Google" id="ProtNLM"/>
    </source>
</evidence>
<evidence type="ECO:0000313" key="2">
    <source>
        <dbReference type="EMBL" id="MFC7392016.1"/>
    </source>
</evidence>
<feature type="transmembrane region" description="Helical" evidence="1">
    <location>
        <begin position="6"/>
        <end position="23"/>
    </location>
</feature>
<evidence type="ECO:0000313" key="3">
    <source>
        <dbReference type="Proteomes" id="UP001596505"/>
    </source>
</evidence>
<dbReference type="RefSeq" id="WP_380963608.1">
    <property type="nucleotide sequence ID" value="NZ_JBHTCO010000004.1"/>
</dbReference>
<proteinExistence type="predicted"/>
<keyword evidence="1" id="KW-0812">Transmembrane</keyword>
<dbReference type="Proteomes" id="UP001596505">
    <property type="component" value="Unassembled WGS sequence"/>
</dbReference>
<sequence length="83" mass="9269">MDDLLSIHFGVYVALAFVLYAIHQATRIQNRYIPIIALGLGVFLSWLQAGTLSYSVLLTGIKYALYGIGTVATIKYLLKKFEE</sequence>
<reference evidence="3" key="1">
    <citation type="journal article" date="2019" name="Int. J. Syst. Evol. Microbiol.">
        <title>The Global Catalogue of Microorganisms (GCM) 10K type strain sequencing project: providing services to taxonomists for standard genome sequencing and annotation.</title>
        <authorList>
            <consortium name="The Broad Institute Genomics Platform"/>
            <consortium name="The Broad Institute Genome Sequencing Center for Infectious Disease"/>
            <person name="Wu L."/>
            <person name="Ma J."/>
        </authorList>
    </citation>
    <scope>NUCLEOTIDE SEQUENCE [LARGE SCALE GENOMIC DNA]</scope>
    <source>
        <strain evidence="3">CGMCC 1.16305</strain>
    </source>
</reference>
<gene>
    <name evidence="2" type="ORF">ACFQRG_03395</name>
</gene>
<dbReference type="EMBL" id="JBHTCO010000004">
    <property type="protein sequence ID" value="MFC7392016.1"/>
    <property type="molecule type" value="Genomic_DNA"/>
</dbReference>
<keyword evidence="3" id="KW-1185">Reference proteome</keyword>
<comment type="caution">
    <text evidence="2">The sequence shown here is derived from an EMBL/GenBank/DDBJ whole genome shotgun (WGS) entry which is preliminary data.</text>
</comment>
<keyword evidence="1" id="KW-1133">Transmembrane helix</keyword>
<feature type="transmembrane region" description="Helical" evidence="1">
    <location>
        <begin position="60"/>
        <end position="78"/>
    </location>
</feature>
<name>A0ABW2PUM6_9BACL</name>